<dbReference type="Gene3D" id="3.20.20.190">
    <property type="entry name" value="Phosphatidylinositol (PI) phosphodiesterase"/>
    <property type="match status" value="1"/>
</dbReference>
<dbReference type="EMBL" id="JBHSPW010000009">
    <property type="protein sequence ID" value="MFC5895062.1"/>
    <property type="molecule type" value="Genomic_DNA"/>
</dbReference>
<dbReference type="PANTHER" id="PTHR46211:SF1">
    <property type="entry name" value="GLYCEROPHOSPHODIESTER PHOSPHODIESTERASE, CYTOPLASMIC"/>
    <property type="match status" value="1"/>
</dbReference>
<dbReference type="InterPro" id="IPR030395">
    <property type="entry name" value="GP_PDE_dom"/>
</dbReference>
<dbReference type="RefSeq" id="WP_345077551.1">
    <property type="nucleotide sequence ID" value="NZ_BAAAWG010000002.1"/>
</dbReference>
<protein>
    <submittedName>
        <fullName evidence="4">Glycerophosphodiester phosphodiesterase</fullName>
    </submittedName>
</protein>
<evidence type="ECO:0000256" key="2">
    <source>
        <dbReference type="SAM" id="SignalP"/>
    </source>
</evidence>
<dbReference type="Pfam" id="PF03009">
    <property type="entry name" value="GDPD"/>
    <property type="match status" value="1"/>
</dbReference>
<evidence type="ECO:0000313" key="5">
    <source>
        <dbReference type="Proteomes" id="UP001596241"/>
    </source>
</evidence>
<keyword evidence="5" id="KW-1185">Reference proteome</keyword>
<name>A0ABW1FM88_9ACTN</name>
<dbReference type="PROSITE" id="PS51704">
    <property type="entry name" value="GP_PDE"/>
    <property type="match status" value="1"/>
</dbReference>
<feature type="domain" description="GP-PDE" evidence="3">
    <location>
        <begin position="69"/>
        <end position="311"/>
    </location>
</feature>
<feature type="compositionally biased region" description="Low complexity" evidence="1">
    <location>
        <begin position="40"/>
        <end position="55"/>
    </location>
</feature>
<dbReference type="PANTHER" id="PTHR46211">
    <property type="entry name" value="GLYCEROPHOSPHORYL DIESTER PHOSPHODIESTERASE"/>
    <property type="match status" value="1"/>
</dbReference>
<gene>
    <name evidence="4" type="ORF">ACFP3M_19870</name>
</gene>
<feature type="region of interest" description="Disordered" evidence="1">
    <location>
        <begin position="40"/>
        <end position="62"/>
    </location>
</feature>
<dbReference type="Proteomes" id="UP001596241">
    <property type="component" value="Unassembled WGS sequence"/>
</dbReference>
<feature type="chain" id="PRO_5045142430" evidence="2">
    <location>
        <begin position="26"/>
        <end position="311"/>
    </location>
</feature>
<evidence type="ECO:0000313" key="4">
    <source>
        <dbReference type="EMBL" id="MFC5895062.1"/>
    </source>
</evidence>
<reference evidence="5" key="1">
    <citation type="journal article" date="2019" name="Int. J. Syst. Evol. Microbiol.">
        <title>The Global Catalogue of Microorganisms (GCM) 10K type strain sequencing project: providing services to taxonomists for standard genome sequencing and annotation.</title>
        <authorList>
            <consortium name="The Broad Institute Genomics Platform"/>
            <consortium name="The Broad Institute Genome Sequencing Center for Infectious Disease"/>
            <person name="Wu L."/>
            <person name="Ma J."/>
        </authorList>
    </citation>
    <scope>NUCLEOTIDE SEQUENCE [LARGE SCALE GENOMIC DNA]</scope>
    <source>
        <strain evidence="5">CGMCC 1.15809</strain>
    </source>
</reference>
<organism evidence="4 5">
    <name type="scientific">Streptomyces ramulosus</name>
    <dbReference type="NCBI Taxonomy" id="47762"/>
    <lineage>
        <taxon>Bacteria</taxon>
        <taxon>Bacillati</taxon>
        <taxon>Actinomycetota</taxon>
        <taxon>Actinomycetes</taxon>
        <taxon>Kitasatosporales</taxon>
        <taxon>Streptomycetaceae</taxon>
        <taxon>Streptomyces</taxon>
    </lineage>
</organism>
<evidence type="ECO:0000256" key="1">
    <source>
        <dbReference type="SAM" id="MobiDB-lite"/>
    </source>
</evidence>
<sequence>MPHAPLRRAAAVTLLAALATGTALTAPATRPAARTAAIRPAAYPATHPRNDLGVPGDPGPPPAPAVAAPLVIAHRGAARQAPENTLAAVDAAHRAGLTWVENDVQRTRDGQLVVVHDPTLRRTTDAARALPGRAPWRVADLTAAEIARLDAGSWFAARFAGERVPTLDRYLRRLERNHQSLLLELKNPTRYPGIEAQTLRLLRARGWLDRAHHGRLVVQSFCARCVGTVHRLDPRLRTAVLGAPALRDAVRYARFTDGINPPLDRLTPRWAAAVHRLRGPHGDPLRIFGWGAGATLDAPAATARGIDGVVA</sequence>
<dbReference type="SUPFAM" id="SSF51695">
    <property type="entry name" value="PLC-like phosphodiesterases"/>
    <property type="match status" value="1"/>
</dbReference>
<dbReference type="InterPro" id="IPR017946">
    <property type="entry name" value="PLC-like_Pdiesterase_TIM-brl"/>
</dbReference>
<proteinExistence type="predicted"/>
<evidence type="ECO:0000259" key="3">
    <source>
        <dbReference type="PROSITE" id="PS51704"/>
    </source>
</evidence>
<keyword evidence="2" id="KW-0732">Signal</keyword>
<accession>A0ABW1FM88</accession>
<comment type="caution">
    <text evidence="4">The sequence shown here is derived from an EMBL/GenBank/DDBJ whole genome shotgun (WGS) entry which is preliminary data.</text>
</comment>
<feature type="signal peptide" evidence="2">
    <location>
        <begin position="1"/>
        <end position="25"/>
    </location>
</feature>